<reference evidence="1" key="1">
    <citation type="journal article" date="2023" name="G3 (Bethesda)">
        <title>Whole genome assemblies of Zophobas morio and Tenebrio molitor.</title>
        <authorList>
            <person name="Kaur S."/>
            <person name="Stinson S.A."/>
            <person name="diCenzo G.C."/>
        </authorList>
    </citation>
    <scope>NUCLEOTIDE SEQUENCE</scope>
    <source>
        <strain evidence="1">QUZm001</strain>
    </source>
</reference>
<accession>A0AA38MQ21</accession>
<dbReference type="EMBL" id="JALNTZ010000002">
    <property type="protein sequence ID" value="KAJ3663862.1"/>
    <property type="molecule type" value="Genomic_DNA"/>
</dbReference>
<dbReference type="AlphaFoldDB" id="A0AA38MQ21"/>
<protein>
    <submittedName>
        <fullName evidence="1">Uncharacterized protein</fullName>
    </submittedName>
</protein>
<keyword evidence="2" id="KW-1185">Reference proteome</keyword>
<evidence type="ECO:0000313" key="2">
    <source>
        <dbReference type="Proteomes" id="UP001168821"/>
    </source>
</evidence>
<organism evidence="1 2">
    <name type="scientific">Zophobas morio</name>
    <dbReference type="NCBI Taxonomy" id="2755281"/>
    <lineage>
        <taxon>Eukaryota</taxon>
        <taxon>Metazoa</taxon>
        <taxon>Ecdysozoa</taxon>
        <taxon>Arthropoda</taxon>
        <taxon>Hexapoda</taxon>
        <taxon>Insecta</taxon>
        <taxon>Pterygota</taxon>
        <taxon>Neoptera</taxon>
        <taxon>Endopterygota</taxon>
        <taxon>Coleoptera</taxon>
        <taxon>Polyphaga</taxon>
        <taxon>Cucujiformia</taxon>
        <taxon>Tenebrionidae</taxon>
        <taxon>Zophobas</taxon>
    </lineage>
</organism>
<name>A0AA38MQ21_9CUCU</name>
<gene>
    <name evidence="1" type="ORF">Zmor_008083</name>
</gene>
<proteinExistence type="predicted"/>
<comment type="caution">
    <text evidence="1">The sequence shown here is derived from an EMBL/GenBank/DDBJ whole genome shotgun (WGS) entry which is preliminary data.</text>
</comment>
<dbReference type="Proteomes" id="UP001168821">
    <property type="component" value="Unassembled WGS sequence"/>
</dbReference>
<sequence length="159" mass="17597">MVNKHKIKSLRPSHKNVIWLAIFEKSRIILFFKSVTFADRGSGNHQVRDANDTESKFAKKGSNVSFVFTLVLHFELCGVHLRRNESMKVGEEDAARSVATLVETATRATDTGAGRPATGGTKLLTLVWRASAPCYLQVVFVYVGLQFDGLCLAKMPINV</sequence>
<evidence type="ECO:0000313" key="1">
    <source>
        <dbReference type="EMBL" id="KAJ3663862.1"/>
    </source>
</evidence>